<reference evidence="2" key="2">
    <citation type="journal article" date="2014" name="ISME J.">
        <title>Microbial stratification in low pH oxic and suboxic macroscopic growths along an acid mine drainage.</title>
        <authorList>
            <person name="Mendez-Garcia C."/>
            <person name="Mesa V."/>
            <person name="Sprenger R.R."/>
            <person name="Richter M."/>
            <person name="Diez M.S."/>
            <person name="Solano J."/>
            <person name="Bargiela R."/>
            <person name="Golyshina O.V."/>
            <person name="Manteca A."/>
            <person name="Ramos J.L."/>
            <person name="Gallego J.R."/>
            <person name="Llorente I."/>
            <person name="Martins Dos Santos V.A."/>
            <person name="Jensen O.N."/>
            <person name="Pelaez A.I."/>
            <person name="Sanchez J."/>
            <person name="Ferrer M."/>
        </authorList>
    </citation>
    <scope>NUCLEOTIDE SEQUENCE</scope>
</reference>
<evidence type="ECO:0000313" key="2">
    <source>
        <dbReference type="EMBL" id="EQD27623.1"/>
    </source>
</evidence>
<dbReference type="InterPro" id="IPR009057">
    <property type="entry name" value="Homeodomain-like_sf"/>
</dbReference>
<dbReference type="Pfam" id="PF13518">
    <property type="entry name" value="HTH_28"/>
    <property type="match status" value="1"/>
</dbReference>
<reference evidence="2" key="1">
    <citation type="submission" date="2013-08" db="EMBL/GenBank/DDBJ databases">
        <authorList>
            <person name="Mendez C."/>
            <person name="Richter M."/>
            <person name="Ferrer M."/>
            <person name="Sanchez J."/>
        </authorList>
    </citation>
    <scope>NUCLEOTIDE SEQUENCE</scope>
</reference>
<dbReference type="AlphaFoldDB" id="T0Y3M2"/>
<comment type="caution">
    <text evidence="2">The sequence shown here is derived from an EMBL/GenBank/DDBJ whole genome shotgun (WGS) entry which is preliminary data.</text>
</comment>
<name>T0Y3M2_9ZZZZ</name>
<evidence type="ECO:0000259" key="1">
    <source>
        <dbReference type="Pfam" id="PF13518"/>
    </source>
</evidence>
<proteinExistence type="predicted"/>
<feature type="non-terminal residue" evidence="2">
    <location>
        <position position="113"/>
    </location>
</feature>
<sequence>MTLREVIVMRVAKSVVLGAEDDRQLRVLSKRKRVEARVQLRARIVLLAADGMSDKDIGRKLDTDRRVAARWRARFLAAGVHALLQDATRPGRPRTTRQAANVEQVVRITLEET</sequence>
<organism evidence="2">
    <name type="scientific">mine drainage metagenome</name>
    <dbReference type="NCBI Taxonomy" id="410659"/>
    <lineage>
        <taxon>unclassified sequences</taxon>
        <taxon>metagenomes</taxon>
        <taxon>ecological metagenomes</taxon>
    </lineage>
</organism>
<accession>T0Y3M2</accession>
<dbReference type="SUPFAM" id="SSF46689">
    <property type="entry name" value="Homeodomain-like"/>
    <property type="match status" value="1"/>
</dbReference>
<dbReference type="InterPro" id="IPR055247">
    <property type="entry name" value="InsJ-like_HTH"/>
</dbReference>
<feature type="domain" description="Insertion element IS150 protein InsJ-like helix-turn-helix" evidence="1">
    <location>
        <begin position="41"/>
        <end position="94"/>
    </location>
</feature>
<gene>
    <name evidence="2" type="ORF">B2A_15168</name>
</gene>
<protein>
    <submittedName>
        <fullName evidence="2">Transposase</fullName>
    </submittedName>
</protein>
<dbReference type="EMBL" id="AUZZ01011039">
    <property type="protein sequence ID" value="EQD27623.1"/>
    <property type="molecule type" value="Genomic_DNA"/>
</dbReference>